<accession>Q6EQL0</accession>
<name>Q6EQL0_ORYSJ</name>
<sequence length="321" mass="33779">MIGICRLIGTAVCDLVQSDRAVYAGQTGGDRVVRPWMTVIERSDRPAHGDLMPRDSIAGDGSRVDLVRSNRRHTSGQTGGHTAVRPATVTTGSRGDSRAVGPINLHRSDQRHRRDQTDRSTSVKPTYIEIEARRRRCRPFIVHVGGGGVVGRSSCTSSRRRRRAGGTSSWSSSSLCMSSLGSLDDDIVIACDVKAAAARGGRRAGGPRLDPVAAAVPRLDLATAAVPRSDLAAVAADTTVAVAANATMAVATDATVAVDGGLDGDDGHGLSGGRGLPCGWYNLTARDNRLFHAVGPPAHENIDFSRPLVPDGENLHTEKSI</sequence>
<evidence type="ECO:0000313" key="3">
    <source>
        <dbReference type="Proteomes" id="UP000000763"/>
    </source>
</evidence>
<evidence type="ECO:0000313" key="2">
    <source>
        <dbReference type="EMBL" id="BAD29060.1"/>
    </source>
</evidence>
<feature type="region of interest" description="Disordered" evidence="1">
    <location>
        <begin position="70"/>
        <end position="122"/>
    </location>
</feature>
<organism evidence="2 3">
    <name type="scientific">Oryza sativa subsp. japonica</name>
    <name type="common">Rice</name>
    <dbReference type="NCBI Taxonomy" id="39947"/>
    <lineage>
        <taxon>Eukaryota</taxon>
        <taxon>Viridiplantae</taxon>
        <taxon>Streptophyta</taxon>
        <taxon>Embryophyta</taxon>
        <taxon>Tracheophyta</taxon>
        <taxon>Spermatophyta</taxon>
        <taxon>Magnoliopsida</taxon>
        <taxon>Liliopsida</taxon>
        <taxon>Poales</taxon>
        <taxon>Poaceae</taxon>
        <taxon>BOP clade</taxon>
        <taxon>Oryzoideae</taxon>
        <taxon>Oryzeae</taxon>
        <taxon>Oryzinae</taxon>
        <taxon>Oryza</taxon>
        <taxon>Oryza sativa</taxon>
    </lineage>
</organism>
<protein>
    <submittedName>
        <fullName evidence="2">Uncharacterized protein</fullName>
    </submittedName>
</protein>
<reference evidence="3" key="2">
    <citation type="journal article" date="2008" name="Nucleic Acids Res.">
        <title>The rice annotation project database (RAP-DB): 2008 update.</title>
        <authorList>
            <consortium name="The rice annotation project (RAP)"/>
        </authorList>
    </citation>
    <scope>GENOME REANNOTATION</scope>
    <source>
        <strain evidence="3">cv. Nipponbare</strain>
    </source>
</reference>
<dbReference type="Proteomes" id="UP000000763">
    <property type="component" value="Chromosome 9"/>
</dbReference>
<proteinExistence type="predicted"/>
<gene>
    <name evidence="2" type="primary">OSJNBa0042H24.44</name>
</gene>
<dbReference type="AlphaFoldDB" id="Q6EQL0"/>
<reference evidence="3" key="1">
    <citation type="journal article" date="2005" name="Nature">
        <title>The map-based sequence of the rice genome.</title>
        <authorList>
            <consortium name="International rice genome sequencing project (IRGSP)"/>
            <person name="Matsumoto T."/>
            <person name="Wu J."/>
            <person name="Kanamori H."/>
            <person name="Katayose Y."/>
            <person name="Fujisawa M."/>
            <person name="Namiki N."/>
            <person name="Mizuno H."/>
            <person name="Yamamoto K."/>
            <person name="Antonio B.A."/>
            <person name="Baba T."/>
            <person name="Sakata K."/>
            <person name="Nagamura Y."/>
            <person name="Aoki H."/>
            <person name="Arikawa K."/>
            <person name="Arita K."/>
            <person name="Bito T."/>
            <person name="Chiden Y."/>
            <person name="Fujitsuka N."/>
            <person name="Fukunaka R."/>
            <person name="Hamada M."/>
            <person name="Harada C."/>
            <person name="Hayashi A."/>
            <person name="Hijishita S."/>
            <person name="Honda M."/>
            <person name="Hosokawa S."/>
            <person name="Ichikawa Y."/>
            <person name="Idonuma A."/>
            <person name="Iijima M."/>
            <person name="Ikeda M."/>
            <person name="Ikeno M."/>
            <person name="Ito K."/>
            <person name="Ito S."/>
            <person name="Ito T."/>
            <person name="Ito Y."/>
            <person name="Ito Y."/>
            <person name="Iwabuchi A."/>
            <person name="Kamiya K."/>
            <person name="Karasawa W."/>
            <person name="Kurita K."/>
            <person name="Katagiri S."/>
            <person name="Kikuta A."/>
            <person name="Kobayashi H."/>
            <person name="Kobayashi N."/>
            <person name="Machita K."/>
            <person name="Maehara T."/>
            <person name="Masukawa M."/>
            <person name="Mizubayashi T."/>
            <person name="Mukai Y."/>
            <person name="Nagasaki H."/>
            <person name="Nagata Y."/>
            <person name="Naito S."/>
            <person name="Nakashima M."/>
            <person name="Nakama Y."/>
            <person name="Nakamichi Y."/>
            <person name="Nakamura M."/>
            <person name="Meguro A."/>
            <person name="Negishi M."/>
            <person name="Ohta I."/>
            <person name="Ohta T."/>
            <person name="Okamoto M."/>
            <person name="Ono N."/>
            <person name="Saji S."/>
            <person name="Sakaguchi M."/>
            <person name="Sakai K."/>
            <person name="Shibata M."/>
            <person name="Shimokawa T."/>
            <person name="Song J."/>
            <person name="Takazaki Y."/>
            <person name="Terasawa K."/>
            <person name="Tsugane M."/>
            <person name="Tsuji K."/>
            <person name="Ueda S."/>
            <person name="Waki K."/>
            <person name="Yamagata H."/>
            <person name="Yamamoto M."/>
            <person name="Yamamoto S."/>
            <person name="Yamane H."/>
            <person name="Yoshiki S."/>
            <person name="Yoshihara R."/>
            <person name="Yukawa K."/>
            <person name="Zhong H."/>
            <person name="Yano M."/>
            <person name="Yuan Q."/>
            <person name="Ouyang S."/>
            <person name="Liu J."/>
            <person name="Jones K.M."/>
            <person name="Gansberger K."/>
            <person name="Moffat K."/>
            <person name="Hill J."/>
            <person name="Bera J."/>
            <person name="Fadrosh D."/>
            <person name="Jin S."/>
            <person name="Johri S."/>
            <person name="Kim M."/>
            <person name="Overton L."/>
            <person name="Reardon M."/>
            <person name="Tsitrin T."/>
            <person name="Vuong H."/>
            <person name="Weaver B."/>
            <person name="Ciecko A."/>
            <person name="Tallon L."/>
            <person name="Jackson J."/>
            <person name="Pai G."/>
            <person name="Aken S.V."/>
            <person name="Utterback T."/>
            <person name="Reidmuller S."/>
            <person name="Feldblyum T."/>
            <person name="Hsiao J."/>
            <person name="Zismann V."/>
            <person name="Iobst S."/>
            <person name="de Vazeille A.R."/>
            <person name="Buell C.R."/>
            <person name="Ying K."/>
            <person name="Li Y."/>
            <person name="Lu T."/>
            <person name="Huang Y."/>
            <person name="Zhao Q."/>
            <person name="Feng Q."/>
            <person name="Zhang L."/>
            <person name="Zhu J."/>
            <person name="Weng Q."/>
            <person name="Mu J."/>
            <person name="Lu Y."/>
            <person name="Fan D."/>
            <person name="Liu Y."/>
            <person name="Guan J."/>
            <person name="Zhang Y."/>
            <person name="Yu S."/>
            <person name="Liu X."/>
            <person name="Zhang Y."/>
            <person name="Hong G."/>
            <person name="Han B."/>
            <person name="Choisne N."/>
            <person name="Demange N."/>
            <person name="Orjeda G."/>
            <person name="Samain S."/>
            <person name="Cattolico L."/>
            <person name="Pelletier E."/>
            <person name="Couloux A."/>
            <person name="Segurens B."/>
            <person name="Wincker P."/>
            <person name="D'Hont A."/>
            <person name="Scarpelli C."/>
            <person name="Weissenbach J."/>
            <person name="Salanoubat M."/>
            <person name="Quetier F."/>
            <person name="Yu Y."/>
            <person name="Kim H.R."/>
            <person name="Rambo T."/>
            <person name="Currie J."/>
            <person name="Collura K."/>
            <person name="Luo M."/>
            <person name="Yang T."/>
            <person name="Ammiraju J.S.S."/>
            <person name="Engler F."/>
            <person name="Soderlund C."/>
            <person name="Wing R.A."/>
            <person name="Palmer L.E."/>
            <person name="de la Bastide M."/>
            <person name="Spiegel L."/>
            <person name="Nascimento L."/>
            <person name="Zutavern T."/>
            <person name="O'Shaughnessy A."/>
            <person name="Dike S."/>
            <person name="Dedhia N."/>
            <person name="Preston R."/>
            <person name="Balija V."/>
            <person name="McCombie W.R."/>
            <person name="Chow T."/>
            <person name="Chen H."/>
            <person name="Chung M."/>
            <person name="Chen C."/>
            <person name="Shaw J."/>
            <person name="Wu H."/>
            <person name="Hsiao K."/>
            <person name="Chao Y."/>
            <person name="Chu M."/>
            <person name="Cheng C."/>
            <person name="Hour A."/>
            <person name="Lee P."/>
            <person name="Lin S."/>
            <person name="Lin Y."/>
            <person name="Liou J."/>
            <person name="Liu S."/>
            <person name="Hsing Y."/>
            <person name="Raghuvanshi S."/>
            <person name="Mohanty A."/>
            <person name="Bharti A.K."/>
            <person name="Gaur A."/>
            <person name="Gupta V."/>
            <person name="Kumar D."/>
            <person name="Ravi V."/>
            <person name="Vij S."/>
            <person name="Kapur A."/>
            <person name="Khurana P."/>
            <person name="Khurana P."/>
            <person name="Khurana J.P."/>
            <person name="Tyagi A.K."/>
            <person name="Gaikwad K."/>
            <person name="Singh A."/>
            <person name="Dalal V."/>
            <person name="Srivastava S."/>
            <person name="Dixit A."/>
            <person name="Pal A.K."/>
            <person name="Ghazi I.A."/>
            <person name="Yadav M."/>
            <person name="Pandit A."/>
            <person name="Bhargava A."/>
            <person name="Sureshbabu K."/>
            <person name="Batra K."/>
            <person name="Sharma T.R."/>
            <person name="Mohapatra T."/>
            <person name="Singh N.K."/>
            <person name="Messing J."/>
            <person name="Nelson A.B."/>
            <person name="Fuks G."/>
            <person name="Kavchok S."/>
            <person name="Keizer G."/>
            <person name="Linton E."/>
            <person name="Llaca V."/>
            <person name="Song R."/>
            <person name="Tanyolac B."/>
            <person name="Young S."/>
            <person name="Ho-Il K."/>
            <person name="Hahn J.H."/>
            <person name="Sangsakoo G."/>
            <person name="Vanavichit A."/>
            <person name="de Mattos Luiz.A.T."/>
            <person name="Zimmer P.D."/>
            <person name="Malone G."/>
            <person name="Dellagostin O."/>
            <person name="de Oliveira A.C."/>
            <person name="Bevan M."/>
            <person name="Bancroft I."/>
            <person name="Minx P."/>
            <person name="Cordum H."/>
            <person name="Wilson R."/>
            <person name="Cheng Z."/>
            <person name="Jin W."/>
            <person name="Jiang J."/>
            <person name="Leong S.A."/>
            <person name="Iwama H."/>
            <person name="Gojobori T."/>
            <person name="Itoh T."/>
            <person name="Niimura Y."/>
            <person name="Fujii Y."/>
            <person name="Habara T."/>
            <person name="Sakai H."/>
            <person name="Sato Y."/>
            <person name="Wilson G."/>
            <person name="Kumar K."/>
            <person name="McCouch S."/>
            <person name="Juretic N."/>
            <person name="Hoen D."/>
            <person name="Wright S."/>
            <person name="Bruskiewich R."/>
            <person name="Bureau T."/>
            <person name="Miyao A."/>
            <person name="Hirochika H."/>
            <person name="Nishikawa T."/>
            <person name="Kadowaki K."/>
            <person name="Sugiura M."/>
            <person name="Burr B."/>
            <person name="Sasaki T."/>
        </authorList>
    </citation>
    <scope>NUCLEOTIDE SEQUENCE [LARGE SCALE GENOMIC DNA]</scope>
    <source>
        <strain evidence="3">cv. Nipponbare</strain>
    </source>
</reference>
<dbReference type="EMBL" id="AP005689">
    <property type="protein sequence ID" value="BAD29060.1"/>
    <property type="molecule type" value="Genomic_DNA"/>
</dbReference>
<feature type="region of interest" description="Disordered" evidence="1">
    <location>
        <begin position="151"/>
        <end position="173"/>
    </location>
</feature>
<evidence type="ECO:0000256" key="1">
    <source>
        <dbReference type="SAM" id="MobiDB-lite"/>
    </source>
</evidence>